<evidence type="ECO:0000313" key="1">
    <source>
        <dbReference type="EMBL" id="KAJ8723095.1"/>
    </source>
</evidence>
<keyword evidence="2" id="KW-1185">Reference proteome</keyword>
<accession>A0ACC2QQ60</accession>
<name>A0ACC2QQ60_9NEOP</name>
<organism evidence="1 2">
    <name type="scientific">Mythimna loreyi</name>
    <dbReference type="NCBI Taxonomy" id="667449"/>
    <lineage>
        <taxon>Eukaryota</taxon>
        <taxon>Metazoa</taxon>
        <taxon>Ecdysozoa</taxon>
        <taxon>Arthropoda</taxon>
        <taxon>Hexapoda</taxon>
        <taxon>Insecta</taxon>
        <taxon>Pterygota</taxon>
        <taxon>Neoptera</taxon>
        <taxon>Endopterygota</taxon>
        <taxon>Lepidoptera</taxon>
        <taxon>Glossata</taxon>
        <taxon>Ditrysia</taxon>
        <taxon>Noctuoidea</taxon>
        <taxon>Noctuidae</taxon>
        <taxon>Noctuinae</taxon>
        <taxon>Hadenini</taxon>
        <taxon>Mythimna</taxon>
    </lineage>
</organism>
<dbReference type="Proteomes" id="UP001231649">
    <property type="component" value="Chromosome 14"/>
</dbReference>
<gene>
    <name evidence="1" type="ORF">PYW08_003007</name>
</gene>
<protein>
    <submittedName>
        <fullName evidence="1">Uncharacterized protein</fullName>
    </submittedName>
</protein>
<sequence>MDDEKLIELVRVHPAIYDLSHRKYMDNHFKATIWNNIGLELGVSGLICKSRWSNIRDNFRKNIQKNVTKSGQGRKSTKPYKYHEQLSFLVKFFDDRNNIENVNDEDVTTQNDESNIPESSLPTQAISPAPEPYPIDSLIFSPTPSPVSQHTHTSLTNRYGSSLSSRSRGSRGRKENNKDCVRTASSEVMDYLIRQNEHPVDIFLASLAPTLKELHPCDLFDAKSEMFAIVQKYESKLLRNKFPRRAYESSTITSQNRSNVTNLETVVLEDHGSAITSQDRSNAINYDTVVVEDRGSAITSQGRSNAINYETVVVEDHGSVITSQGRPNAINYETVVVEDRGSAITSQGKSNAINYETVVVEDRGSVITSQGRSNAINYETVMDNNLDNRVVLVKDSNNKYTIKGFYNSFKQT</sequence>
<dbReference type="EMBL" id="CM056790">
    <property type="protein sequence ID" value="KAJ8723095.1"/>
    <property type="molecule type" value="Genomic_DNA"/>
</dbReference>
<reference evidence="1" key="1">
    <citation type="submission" date="2023-03" db="EMBL/GenBank/DDBJ databases">
        <title>Chromosome-level genomes of two armyworms, Mythimna separata and Mythimna loreyi, provide insights into the biosynthesis and reception of sex pheromones.</title>
        <authorList>
            <person name="Zhao H."/>
        </authorList>
    </citation>
    <scope>NUCLEOTIDE SEQUENCE</scope>
    <source>
        <strain evidence="1">BeijingLab</strain>
    </source>
</reference>
<comment type="caution">
    <text evidence="1">The sequence shown here is derived from an EMBL/GenBank/DDBJ whole genome shotgun (WGS) entry which is preliminary data.</text>
</comment>
<evidence type="ECO:0000313" key="2">
    <source>
        <dbReference type="Proteomes" id="UP001231649"/>
    </source>
</evidence>
<proteinExistence type="predicted"/>